<evidence type="ECO:0000313" key="3">
    <source>
        <dbReference type="WBParaSite" id="PSU_v2.g4786.t1"/>
    </source>
</evidence>
<dbReference type="Proteomes" id="UP000887577">
    <property type="component" value="Unplaced"/>
</dbReference>
<evidence type="ECO:0000259" key="1">
    <source>
        <dbReference type="Pfam" id="PF24642"/>
    </source>
</evidence>
<dbReference type="WBParaSite" id="PSU_v2.g4786.t1">
    <property type="protein sequence ID" value="PSU_v2.g4786.t1"/>
    <property type="gene ID" value="PSU_v2.g4786"/>
</dbReference>
<protein>
    <submittedName>
        <fullName evidence="3">LAGLIDADG homing endonuclease</fullName>
    </submittedName>
</protein>
<organism evidence="2 3">
    <name type="scientific">Panagrolaimus superbus</name>
    <dbReference type="NCBI Taxonomy" id="310955"/>
    <lineage>
        <taxon>Eukaryota</taxon>
        <taxon>Metazoa</taxon>
        <taxon>Ecdysozoa</taxon>
        <taxon>Nematoda</taxon>
        <taxon>Chromadorea</taxon>
        <taxon>Rhabditida</taxon>
        <taxon>Tylenchina</taxon>
        <taxon>Panagrolaimomorpha</taxon>
        <taxon>Panagrolaimoidea</taxon>
        <taxon>Panagrolaimidae</taxon>
        <taxon>Panagrolaimus</taxon>
    </lineage>
</organism>
<name>A0A914Z3F9_9BILA</name>
<dbReference type="AlphaFoldDB" id="A0A914Z3F9"/>
<reference evidence="3" key="1">
    <citation type="submission" date="2022-11" db="UniProtKB">
        <authorList>
            <consortium name="WormBaseParasite"/>
        </authorList>
    </citation>
    <scope>IDENTIFICATION</scope>
</reference>
<sequence length="265" mass="31484">MTKYQIRSEGELFANAFLELTGDFKNQKRFGEGSVTAIVEQKVSEIFEEFRIKMLDRFQLNWKFDMQQKQISFSNYQIMNVTEEMISLAKRYYAVSEENRNFFSFPWILWEGLDAWWQLDPNRKALNIPTLNNNQGYSLQVQSIFIKYAFLPNDNSNINLYQQIINYRPFVVYIPNVWAEGFQQNYRILERKSGCNEIVVGLKKTFQNYHHYTVMCRGTLESCRKLEAMLTPFINPDVDNTVPFSEMKNRKNAAMQNVLQNLFRQ</sequence>
<accession>A0A914Z3F9</accession>
<dbReference type="Pfam" id="PF24642">
    <property type="entry name" value="DUF7636"/>
    <property type="match status" value="1"/>
</dbReference>
<dbReference type="InterPro" id="IPR056053">
    <property type="entry name" value="DUF7636"/>
</dbReference>
<feature type="domain" description="DUF7636" evidence="1">
    <location>
        <begin position="164"/>
        <end position="238"/>
    </location>
</feature>
<proteinExistence type="predicted"/>
<evidence type="ECO:0000313" key="2">
    <source>
        <dbReference type="Proteomes" id="UP000887577"/>
    </source>
</evidence>
<keyword evidence="2" id="KW-1185">Reference proteome</keyword>